<proteinExistence type="predicted"/>
<dbReference type="EMBL" id="WACR01000001">
    <property type="protein sequence ID" value="KAB1066036.1"/>
    <property type="molecule type" value="Genomic_DNA"/>
</dbReference>
<evidence type="ECO:0008006" key="3">
    <source>
        <dbReference type="Google" id="ProtNLM"/>
    </source>
</evidence>
<organism evidence="1 2">
    <name type="scientific">Salibacter halophilus</name>
    <dbReference type="NCBI Taxonomy" id="1803916"/>
    <lineage>
        <taxon>Bacteria</taxon>
        <taxon>Pseudomonadati</taxon>
        <taxon>Bacteroidota</taxon>
        <taxon>Flavobacteriia</taxon>
        <taxon>Flavobacteriales</taxon>
        <taxon>Salibacteraceae</taxon>
        <taxon>Salibacter</taxon>
    </lineage>
</organism>
<keyword evidence="2" id="KW-1185">Reference proteome</keyword>
<sequence length="78" mass="9241">MKVAEIQKSIIDQIRTLEDPQLLKAIQSLIAASKTEEKYQLNEEQKKSVEISRKQIENGEYKDQKEFMTEVRSWLKEK</sequence>
<accession>A0A6N6MB12</accession>
<comment type="caution">
    <text evidence="1">The sequence shown here is derived from an EMBL/GenBank/DDBJ whole genome shotgun (WGS) entry which is preliminary data.</text>
</comment>
<protein>
    <recommendedName>
        <fullName evidence="3">Addiction module protein</fullName>
    </recommendedName>
</protein>
<dbReference type="Proteomes" id="UP000435357">
    <property type="component" value="Unassembled WGS sequence"/>
</dbReference>
<reference evidence="1 2" key="1">
    <citation type="submission" date="2019-09" db="EMBL/GenBank/DDBJ databases">
        <title>Genomes of Cryomorphaceae.</title>
        <authorList>
            <person name="Bowman J.P."/>
        </authorList>
    </citation>
    <scope>NUCLEOTIDE SEQUENCE [LARGE SCALE GENOMIC DNA]</scope>
    <source>
        <strain evidence="1 2">KCTC 52047</strain>
    </source>
</reference>
<dbReference type="RefSeq" id="WP_151166024.1">
    <property type="nucleotide sequence ID" value="NZ_WACR01000001.1"/>
</dbReference>
<evidence type="ECO:0000313" key="1">
    <source>
        <dbReference type="EMBL" id="KAB1066036.1"/>
    </source>
</evidence>
<evidence type="ECO:0000313" key="2">
    <source>
        <dbReference type="Proteomes" id="UP000435357"/>
    </source>
</evidence>
<dbReference type="OrthoDB" id="1365508at2"/>
<gene>
    <name evidence="1" type="ORF">F3059_00785</name>
</gene>
<name>A0A6N6MB12_9FLAO</name>
<dbReference type="AlphaFoldDB" id="A0A6N6MB12"/>